<comment type="caution">
    <text evidence="5">The sequence shown here is derived from an EMBL/GenBank/DDBJ whole genome shotgun (WGS) entry which is preliminary data.</text>
</comment>
<dbReference type="InterPro" id="IPR018060">
    <property type="entry name" value="HTH_AraC"/>
</dbReference>
<proteinExistence type="predicted"/>
<evidence type="ECO:0000256" key="2">
    <source>
        <dbReference type="ARBA" id="ARBA00023125"/>
    </source>
</evidence>
<dbReference type="InterPro" id="IPR052158">
    <property type="entry name" value="INH-QAR"/>
</dbReference>
<dbReference type="NCBIfam" id="NF006902">
    <property type="entry name" value="PRK09393.1"/>
    <property type="match status" value="1"/>
</dbReference>
<dbReference type="Pfam" id="PF12833">
    <property type="entry name" value="HTH_18"/>
    <property type="match status" value="1"/>
</dbReference>
<dbReference type="InterPro" id="IPR002818">
    <property type="entry name" value="DJ-1/PfpI"/>
</dbReference>
<dbReference type="CDD" id="cd03137">
    <property type="entry name" value="GATase1_AraC_1"/>
    <property type="match status" value="1"/>
</dbReference>
<dbReference type="Pfam" id="PF01965">
    <property type="entry name" value="DJ-1_PfpI"/>
    <property type="match status" value="1"/>
</dbReference>
<dbReference type="PROSITE" id="PS01124">
    <property type="entry name" value="HTH_ARAC_FAMILY_2"/>
    <property type="match status" value="1"/>
</dbReference>
<reference evidence="5 6" key="1">
    <citation type="submission" date="2020-08" db="EMBL/GenBank/DDBJ databases">
        <title>Novel species isolated from subtropical streams in China.</title>
        <authorList>
            <person name="Lu H."/>
        </authorList>
    </citation>
    <scope>NUCLEOTIDE SEQUENCE [LARGE SCALE GENOMIC DNA]</scope>
    <source>
        <strain evidence="5 6">KACC 16656</strain>
    </source>
</reference>
<dbReference type="PANTHER" id="PTHR43130:SF3">
    <property type="entry name" value="HTH-TYPE TRANSCRIPTIONAL REGULATOR RV1931C"/>
    <property type="match status" value="1"/>
</dbReference>
<accession>A0ABR6X5X4</accession>
<evidence type="ECO:0000259" key="4">
    <source>
        <dbReference type="PROSITE" id="PS01124"/>
    </source>
</evidence>
<dbReference type="PANTHER" id="PTHR43130">
    <property type="entry name" value="ARAC-FAMILY TRANSCRIPTIONAL REGULATOR"/>
    <property type="match status" value="1"/>
</dbReference>
<dbReference type="SUPFAM" id="SSF52317">
    <property type="entry name" value="Class I glutamine amidotransferase-like"/>
    <property type="match status" value="1"/>
</dbReference>
<evidence type="ECO:0000313" key="5">
    <source>
        <dbReference type="EMBL" id="MBC3808353.1"/>
    </source>
</evidence>
<dbReference type="InterPro" id="IPR009057">
    <property type="entry name" value="Homeodomain-like_sf"/>
</dbReference>
<dbReference type="EMBL" id="JACOFW010000015">
    <property type="protein sequence ID" value="MBC3808353.1"/>
    <property type="molecule type" value="Genomic_DNA"/>
</dbReference>
<dbReference type="SUPFAM" id="SSF46689">
    <property type="entry name" value="Homeodomain-like"/>
    <property type="match status" value="2"/>
</dbReference>
<dbReference type="Gene3D" id="1.10.10.60">
    <property type="entry name" value="Homeodomain-like"/>
    <property type="match status" value="1"/>
</dbReference>
<sequence>MSAPLVVALAYDQLCTFEFACAVELFSLERPELEVDWYRFAVCAAEPGKLRAAGGITIEAPYTLRMLDKADVIIIPGWRDVDEVPPEQLLKKIRSAYARGARFCTICSGVFVLAAAGILDGKTVTTHWRYAEKLAKRYPQLQVQADALYIDAGQVITSAGSAAGLDMLLYLVRKDYGVKVANQVAQRLVIPPHREGGQAQYIPRPVAQDERGRLSALLDWLRANPAQAHSLETLAARAAMSERTLQRQFLELTGYSPYEWLIRERVAIAKELLESSEASINRILELSGFGSEETFRRQFKRVTGTSPMAYRKQFFGKSELSL</sequence>
<evidence type="ECO:0000256" key="1">
    <source>
        <dbReference type="ARBA" id="ARBA00023015"/>
    </source>
</evidence>
<organism evidence="5 6">
    <name type="scientific">Undibacterium seohonense</name>
    <dbReference type="NCBI Taxonomy" id="1344950"/>
    <lineage>
        <taxon>Bacteria</taxon>
        <taxon>Pseudomonadati</taxon>
        <taxon>Pseudomonadota</taxon>
        <taxon>Betaproteobacteria</taxon>
        <taxon>Burkholderiales</taxon>
        <taxon>Oxalobacteraceae</taxon>
        <taxon>Undibacterium</taxon>
    </lineage>
</organism>
<keyword evidence="2" id="KW-0238">DNA-binding</keyword>
<dbReference type="Gene3D" id="3.40.50.880">
    <property type="match status" value="1"/>
</dbReference>
<feature type="domain" description="HTH araC/xylS-type" evidence="4">
    <location>
        <begin position="215"/>
        <end position="313"/>
    </location>
</feature>
<dbReference type="RefSeq" id="WP_186923426.1">
    <property type="nucleotide sequence ID" value="NZ_JACOFW010000015.1"/>
</dbReference>
<keyword evidence="6" id="KW-1185">Reference proteome</keyword>
<keyword evidence="3" id="KW-0804">Transcription</keyword>
<dbReference type="PROSITE" id="PS00041">
    <property type="entry name" value="HTH_ARAC_FAMILY_1"/>
    <property type="match status" value="1"/>
</dbReference>
<dbReference type="InterPro" id="IPR029062">
    <property type="entry name" value="Class_I_gatase-like"/>
</dbReference>
<dbReference type="InterPro" id="IPR018062">
    <property type="entry name" value="HTH_AraC-typ_CS"/>
</dbReference>
<evidence type="ECO:0000313" key="6">
    <source>
        <dbReference type="Proteomes" id="UP000648257"/>
    </source>
</evidence>
<keyword evidence="1" id="KW-0805">Transcription regulation</keyword>
<protein>
    <submittedName>
        <fullName evidence="5">Transcriptional regulator FtrA</fullName>
    </submittedName>
</protein>
<dbReference type="SMART" id="SM00342">
    <property type="entry name" value="HTH_ARAC"/>
    <property type="match status" value="1"/>
</dbReference>
<name>A0ABR6X5X4_9BURK</name>
<evidence type="ECO:0000256" key="3">
    <source>
        <dbReference type="ARBA" id="ARBA00023163"/>
    </source>
</evidence>
<dbReference type="Proteomes" id="UP000648257">
    <property type="component" value="Unassembled WGS sequence"/>
</dbReference>
<gene>
    <name evidence="5" type="primary">ftrA</name>
    <name evidence="5" type="ORF">H8K52_13445</name>
</gene>